<dbReference type="SUPFAM" id="SSF51735">
    <property type="entry name" value="NAD(P)-binding Rossmann-fold domains"/>
    <property type="match status" value="1"/>
</dbReference>
<dbReference type="Gene3D" id="3.40.50.720">
    <property type="entry name" value="NAD(P)-binding Rossmann-like Domain"/>
    <property type="match status" value="1"/>
</dbReference>
<sequence>MANSERKIALVTGGGKGIGAAIAITLAQSGFDIWLNYRSDHDAANLVKNEIEQAGGQCLLLPFDVADIAACENALKPYLENATPFAIINNAGFAKDTLLALMSSQEWNDVISVHLGGFFNVTRQVLPQMLRKRCGRVINIVSTSGQTGVGGQTNYSAAKAGMIGATRSLAMEVAKRKILVNAVAPGFIETEMTEELPLDKILPMVPLGRIGKAQEVADMVDFLCSDKAEYITGQVFSVNGGACMP</sequence>
<evidence type="ECO:0000313" key="4">
    <source>
        <dbReference type="Proteomes" id="UP000005695"/>
    </source>
</evidence>
<dbReference type="GO" id="GO:0016491">
    <property type="term" value="F:oxidoreductase activity"/>
    <property type="evidence" value="ECO:0007669"/>
    <property type="project" value="UniProtKB-KW"/>
</dbReference>
<dbReference type="RefSeq" id="WP_005999654.1">
    <property type="nucleotide sequence ID" value="NZ_AAEW02000007.1"/>
</dbReference>
<dbReference type="InterPro" id="IPR050259">
    <property type="entry name" value="SDR"/>
</dbReference>
<dbReference type="InterPro" id="IPR036291">
    <property type="entry name" value="NAD(P)-bd_dom_sf"/>
</dbReference>
<comment type="caution">
    <text evidence="3">The sequence shown here is derived from an EMBL/GenBank/DDBJ whole genome shotgun (WGS) entry which is preliminary data.</text>
</comment>
<evidence type="ECO:0000313" key="3">
    <source>
        <dbReference type="EMBL" id="EAT15898.1"/>
    </source>
</evidence>
<dbReference type="InterPro" id="IPR002347">
    <property type="entry name" value="SDR_fam"/>
</dbReference>
<keyword evidence="2" id="KW-0560">Oxidoreductase</keyword>
<accession>Q1K0P3</accession>
<dbReference type="NCBIfam" id="NF004200">
    <property type="entry name" value="PRK05653.1-5"/>
    <property type="match status" value="1"/>
</dbReference>
<dbReference type="FunFam" id="3.40.50.720:FF:000173">
    <property type="entry name" value="3-oxoacyl-[acyl-carrier protein] reductase"/>
    <property type="match status" value="1"/>
</dbReference>
<reference evidence="3" key="1">
    <citation type="submission" date="2006-05" db="EMBL/GenBank/DDBJ databases">
        <title>Annotation of the draft genome assembly of Desulfuromonas acetoxidans DSM 684.</title>
        <authorList>
            <consortium name="US DOE Joint Genome Institute (JGI-ORNL)"/>
            <person name="Larimer F."/>
            <person name="Land M."/>
            <person name="Hauser L."/>
        </authorList>
    </citation>
    <scope>NUCLEOTIDE SEQUENCE [LARGE SCALE GENOMIC DNA]</scope>
    <source>
        <strain evidence="3">DSM 684</strain>
    </source>
</reference>
<evidence type="ECO:0000256" key="1">
    <source>
        <dbReference type="ARBA" id="ARBA00006484"/>
    </source>
</evidence>
<dbReference type="PRINTS" id="PR00081">
    <property type="entry name" value="GDHRDH"/>
</dbReference>
<dbReference type="Pfam" id="PF13561">
    <property type="entry name" value="adh_short_C2"/>
    <property type="match status" value="1"/>
</dbReference>
<evidence type="ECO:0000256" key="2">
    <source>
        <dbReference type="ARBA" id="ARBA00023002"/>
    </source>
</evidence>
<gene>
    <name evidence="3" type="ORF">Dace_2198</name>
</gene>
<dbReference type="PRINTS" id="PR00080">
    <property type="entry name" value="SDRFAMILY"/>
</dbReference>
<dbReference type="PANTHER" id="PTHR42879">
    <property type="entry name" value="3-OXOACYL-(ACYL-CARRIER-PROTEIN) REDUCTASE"/>
    <property type="match status" value="1"/>
</dbReference>
<reference evidence="3" key="2">
    <citation type="submission" date="2006-05" db="EMBL/GenBank/DDBJ databases">
        <title>Sequencing of the draft genome and assembly of Desulfuromonas acetoxidans DSM 684.</title>
        <authorList>
            <consortium name="US DOE Joint Genome Institute (JGI-PGF)"/>
            <person name="Copeland A."/>
            <person name="Lucas S."/>
            <person name="Lapidus A."/>
            <person name="Barry K."/>
            <person name="Detter J.C."/>
            <person name="Glavina del Rio T."/>
            <person name="Hammon N."/>
            <person name="Israni S."/>
            <person name="Dalin E."/>
            <person name="Tice H."/>
            <person name="Bruce D."/>
            <person name="Pitluck S."/>
            <person name="Richardson P."/>
        </authorList>
    </citation>
    <scope>NUCLEOTIDE SEQUENCE [LARGE SCALE GENOMIC DNA]</scope>
    <source>
        <strain evidence="3">DSM 684</strain>
    </source>
</reference>
<name>Q1K0P3_DESA6</name>
<organism evidence="3 4">
    <name type="scientific">Desulfuromonas acetoxidans (strain DSM 684 / 11070)</name>
    <dbReference type="NCBI Taxonomy" id="281689"/>
    <lineage>
        <taxon>Bacteria</taxon>
        <taxon>Pseudomonadati</taxon>
        <taxon>Thermodesulfobacteriota</taxon>
        <taxon>Desulfuromonadia</taxon>
        <taxon>Desulfuromonadales</taxon>
        <taxon>Desulfuromonadaceae</taxon>
        <taxon>Desulfuromonas</taxon>
    </lineage>
</organism>
<dbReference type="EMBL" id="AAEW02000007">
    <property type="protein sequence ID" value="EAT15898.1"/>
    <property type="molecule type" value="Genomic_DNA"/>
</dbReference>
<comment type="similarity">
    <text evidence="1">Belongs to the short-chain dehydrogenases/reductases (SDR) family.</text>
</comment>
<dbReference type="AlphaFoldDB" id="Q1K0P3"/>
<dbReference type="OrthoDB" id="5363038at2"/>
<dbReference type="Proteomes" id="UP000005695">
    <property type="component" value="Unassembled WGS sequence"/>
</dbReference>
<protein>
    <submittedName>
        <fullName evidence="3">Short-chain dehydrogenase/reductase SDR</fullName>
    </submittedName>
</protein>
<keyword evidence="4" id="KW-1185">Reference proteome</keyword>
<proteinExistence type="inferred from homology"/>
<dbReference type="PANTHER" id="PTHR42879:SF2">
    <property type="entry name" value="3-OXOACYL-[ACYL-CARRIER-PROTEIN] REDUCTASE FABG"/>
    <property type="match status" value="1"/>
</dbReference>
<dbReference type="NCBIfam" id="NF009466">
    <property type="entry name" value="PRK12826.1-2"/>
    <property type="match status" value="1"/>
</dbReference>